<dbReference type="RefSeq" id="WP_197549133.1">
    <property type="nucleotide sequence ID" value="NZ_CP063164.1"/>
</dbReference>
<feature type="compositionally biased region" description="Acidic residues" evidence="1">
    <location>
        <begin position="63"/>
        <end position="109"/>
    </location>
</feature>
<gene>
    <name evidence="2" type="ORF">IMZ28_02555</name>
</gene>
<evidence type="ECO:0000313" key="2">
    <source>
        <dbReference type="EMBL" id="QOR62376.1"/>
    </source>
</evidence>
<sequence length="1235" mass="137102">MGDLIKQFFNLLLFPLSFLKNRKDLLFLLAGLFIISNNSWGSPVGQTSVTGEEPTATVTSQDEHDDDEHDDEEHDDEEHDDDEHDDDEHDDDEHDDDEHDDEHDDDSDAPEYQNEYTCGVFGSVLVSYTGIDMVQNDVYNACEVSVKDYNFEEKVVGSATAPSVTCYEDMGNTLCECTGEHCSNDNTCTIVPEPTNRYEHDFISTTVDTTTETDDDITFTELEYGSYTFTNNSNAGDGQTITFDPQSTYKDNDRKVMLLGDIVNDGNNQKMVFSEGDYYFKSWDMQGNQIDIEVEGDVRIFIEGDLIYDGNHANAENPEDSLFIYVGGDATFGSNGGGNSWIGTFLYVEGDAVIQNSANAADFFGSLVVEGAIDIQGENINFIYNDAADSIGFGECKLCYDPPRGSNGIDFFALNFCTPFTPCDMYVPVRNTSSTELDDVKIIETQSSLASFSWGSNYEVLDQDGNVVPDTSAGYNSELYLDLPMDFSIGLQNGYITYNAGDDYPTYEPDEQYYQMHKKINFGMSIGDFSQLIYFGQYVDDAGRYYNVQLDPCTVTLETSEPTYTTGPFDAWDTFRDINDRNISTKIAAQAFNLTIASINESNNATETKNNIDIKFALYDINTNRYISSLYDFNASSSVTTEQSFNISNAHKNVKVVFKVCADYSGTDYTLYPYDECDNTACIPNDKNTSNDPCLREFFSSDAFAIRPYAFRVFGKNEYKRAGEEFNLTIKAVDENNFNVTSGTVNDVQGVADYNESLSSLQVSSSFYVPTDAETQQMNFDVYGTSNIDRSKVAYCPSAGSFSMSGENFADGEVNATLQFSETGILTVTVSEINGSEFARIDLDDTNDSQRFIRPGSEIYDESHVDKTNILLFIPYQFDTEAVYGTTTGQNWLYISNEVKNANNTFTTPQMAAYLKFKITAKNKNGQTVSNYTKTCFPDTDEANAPRVNDLKLNSTFDLFLDFTLDSQRDTAISLYTEDNASGAIWTPNKSQNLTSGNNHVQEWIGPLFFGNGIGEATVYFNIDRSMNTPINPLVMRVADANTSTSWMNNAGATNIFNGDTGNTVDHNISYLYARAKSSKDFYDNVTTASFNTPIMVQVYCTAANCPDVDTENGQTNEYEWWIATSHDMSNGDGNITLTVSSATGSIAPASVSINSGDNGIDNSIFVSGTAPNIVDIDFDTSTSSWLIYNKNDDSIPSPFYRVHFIGTGEWAGYGKTGNVMETNASSTVNRRLGW</sequence>
<evidence type="ECO:0000256" key="1">
    <source>
        <dbReference type="SAM" id="MobiDB-lite"/>
    </source>
</evidence>
<evidence type="ECO:0000313" key="3">
    <source>
        <dbReference type="Proteomes" id="UP000595074"/>
    </source>
</evidence>
<dbReference type="Proteomes" id="UP000595074">
    <property type="component" value="Chromosome"/>
</dbReference>
<feature type="compositionally biased region" description="Polar residues" evidence="1">
    <location>
        <begin position="45"/>
        <end position="60"/>
    </location>
</feature>
<dbReference type="EMBL" id="CP063164">
    <property type="protein sequence ID" value="QOR62376.1"/>
    <property type="molecule type" value="Genomic_DNA"/>
</dbReference>
<keyword evidence="3" id="KW-1185">Reference proteome</keyword>
<organism evidence="2 3">
    <name type="scientific">Sulfurovum indicum</name>
    <dbReference type="NCBI Taxonomy" id="2779528"/>
    <lineage>
        <taxon>Bacteria</taxon>
        <taxon>Pseudomonadati</taxon>
        <taxon>Campylobacterota</taxon>
        <taxon>Epsilonproteobacteria</taxon>
        <taxon>Campylobacterales</taxon>
        <taxon>Sulfurovaceae</taxon>
        <taxon>Sulfurovum</taxon>
    </lineage>
</organism>
<name>A0A7M1S4Z5_9BACT</name>
<protein>
    <submittedName>
        <fullName evidence="2">Uncharacterized protein</fullName>
    </submittedName>
</protein>
<accession>A0A7M1S4Z5</accession>
<dbReference type="KEGG" id="sinu:IMZ28_02555"/>
<dbReference type="AlphaFoldDB" id="A0A7M1S4Z5"/>
<reference evidence="2 3" key="1">
    <citation type="submission" date="2020-10" db="EMBL/GenBank/DDBJ databases">
        <title>The genome of sulfurovum sp.</title>
        <authorList>
            <person name="Xie S."/>
            <person name="Shao Z."/>
            <person name="Jiang L."/>
        </authorList>
    </citation>
    <scope>NUCLEOTIDE SEQUENCE [LARGE SCALE GENOMIC DNA]</scope>
    <source>
        <strain evidence="2 3">ST-419</strain>
    </source>
</reference>
<proteinExistence type="predicted"/>
<feature type="region of interest" description="Disordered" evidence="1">
    <location>
        <begin position="45"/>
        <end position="113"/>
    </location>
</feature>